<evidence type="ECO:0000313" key="2">
    <source>
        <dbReference type="Proteomes" id="UP001501116"/>
    </source>
</evidence>
<dbReference type="CDD" id="cd07812">
    <property type="entry name" value="SRPBCC"/>
    <property type="match status" value="1"/>
</dbReference>
<protein>
    <submittedName>
        <fullName evidence="1">SRPBCC family protein</fullName>
    </submittedName>
</protein>
<gene>
    <name evidence="1" type="ORF">GCM10009754_21730</name>
</gene>
<proteinExistence type="predicted"/>
<accession>A0ABN2QHW0</accession>
<dbReference type="Gene3D" id="3.30.530.20">
    <property type="match status" value="1"/>
</dbReference>
<dbReference type="InterPro" id="IPR019587">
    <property type="entry name" value="Polyketide_cyclase/dehydratase"/>
</dbReference>
<dbReference type="SUPFAM" id="SSF55961">
    <property type="entry name" value="Bet v1-like"/>
    <property type="match status" value="1"/>
</dbReference>
<keyword evidence="2" id="KW-1185">Reference proteome</keyword>
<organism evidence="1 2">
    <name type="scientific">Amycolatopsis minnesotensis</name>
    <dbReference type="NCBI Taxonomy" id="337894"/>
    <lineage>
        <taxon>Bacteria</taxon>
        <taxon>Bacillati</taxon>
        <taxon>Actinomycetota</taxon>
        <taxon>Actinomycetes</taxon>
        <taxon>Pseudonocardiales</taxon>
        <taxon>Pseudonocardiaceae</taxon>
        <taxon>Amycolatopsis</taxon>
    </lineage>
</organism>
<evidence type="ECO:0000313" key="1">
    <source>
        <dbReference type="EMBL" id="GAA1952399.1"/>
    </source>
</evidence>
<dbReference type="RefSeq" id="WP_344416322.1">
    <property type="nucleotide sequence ID" value="NZ_BAAANN010000007.1"/>
</dbReference>
<name>A0ABN2QHW0_9PSEU</name>
<sequence>MAKVSASGAVPSPPEKTWATAADLNRFNEWLILHEAWRGPVPSEFSEGTTLTSVVTVKGFRNRISWRVVTYDEPHRLAIHGDGVGGIKVNLVLSVEPDARGSVIAIEAEVTGKPVFGPIGMTIGRALKGELRKSVANLGGLLA</sequence>
<dbReference type="Proteomes" id="UP001501116">
    <property type="component" value="Unassembled WGS sequence"/>
</dbReference>
<dbReference type="EMBL" id="BAAANN010000007">
    <property type="protein sequence ID" value="GAA1952399.1"/>
    <property type="molecule type" value="Genomic_DNA"/>
</dbReference>
<dbReference type="InterPro" id="IPR023393">
    <property type="entry name" value="START-like_dom_sf"/>
</dbReference>
<reference evidence="1 2" key="1">
    <citation type="journal article" date="2019" name="Int. J. Syst. Evol. Microbiol.">
        <title>The Global Catalogue of Microorganisms (GCM) 10K type strain sequencing project: providing services to taxonomists for standard genome sequencing and annotation.</title>
        <authorList>
            <consortium name="The Broad Institute Genomics Platform"/>
            <consortium name="The Broad Institute Genome Sequencing Center for Infectious Disease"/>
            <person name="Wu L."/>
            <person name="Ma J."/>
        </authorList>
    </citation>
    <scope>NUCLEOTIDE SEQUENCE [LARGE SCALE GENOMIC DNA]</scope>
    <source>
        <strain evidence="1 2">JCM 14545</strain>
    </source>
</reference>
<dbReference type="Pfam" id="PF10604">
    <property type="entry name" value="Polyketide_cyc2"/>
    <property type="match status" value="1"/>
</dbReference>
<comment type="caution">
    <text evidence="1">The sequence shown here is derived from an EMBL/GenBank/DDBJ whole genome shotgun (WGS) entry which is preliminary data.</text>
</comment>